<dbReference type="STRING" id="45067.Llan_2368"/>
<dbReference type="AlphaFoldDB" id="A0A0W0VFT7"/>
<keyword evidence="4" id="KW-1185">Reference proteome</keyword>
<dbReference type="SMART" id="SM00749">
    <property type="entry name" value="BON"/>
    <property type="match status" value="1"/>
</dbReference>
<dbReference type="PATRIC" id="fig|45067.4.peg.2487"/>
<evidence type="ECO:0000313" key="3">
    <source>
        <dbReference type="EMBL" id="KTD18765.1"/>
    </source>
</evidence>
<dbReference type="InterPro" id="IPR051686">
    <property type="entry name" value="Lipoprotein_DolP"/>
</dbReference>
<dbReference type="Proteomes" id="UP000054869">
    <property type="component" value="Unassembled WGS sequence"/>
</dbReference>
<accession>A0A0W0VFT7</accession>
<dbReference type="PROSITE" id="PS51257">
    <property type="entry name" value="PROKAR_LIPOPROTEIN"/>
    <property type="match status" value="1"/>
</dbReference>
<proteinExistence type="predicted"/>
<comment type="caution">
    <text evidence="3">The sequence shown here is derived from an EMBL/GenBank/DDBJ whole genome shotgun (WGS) entry which is preliminary data.</text>
</comment>
<organism evidence="3 4">
    <name type="scientific">Legionella lansingensis</name>
    <dbReference type="NCBI Taxonomy" id="45067"/>
    <lineage>
        <taxon>Bacteria</taxon>
        <taxon>Pseudomonadati</taxon>
        <taxon>Pseudomonadota</taxon>
        <taxon>Gammaproteobacteria</taxon>
        <taxon>Legionellales</taxon>
        <taxon>Legionellaceae</taxon>
        <taxon>Legionella</taxon>
    </lineage>
</organism>
<reference evidence="3 4" key="1">
    <citation type="submission" date="2015-11" db="EMBL/GenBank/DDBJ databases">
        <title>Genomic analysis of 38 Legionella species identifies large and diverse effector repertoires.</title>
        <authorList>
            <person name="Burstein D."/>
            <person name="Amaro F."/>
            <person name="Zusman T."/>
            <person name="Lifshitz Z."/>
            <person name="Cohen O."/>
            <person name="Gilbert J.A."/>
            <person name="Pupko T."/>
            <person name="Shuman H.A."/>
            <person name="Segal G."/>
        </authorList>
    </citation>
    <scope>NUCLEOTIDE SEQUENCE [LARGE SCALE GENOMIC DNA]</scope>
    <source>
        <strain evidence="3 4">ATCC 49751</strain>
    </source>
</reference>
<keyword evidence="1" id="KW-0732">Signal</keyword>
<evidence type="ECO:0000259" key="2">
    <source>
        <dbReference type="PROSITE" id="PS50914"/>
    </source>
</evidence>
<dbReference type="InterPro" id="IPR014004">
    <property type="entry name" value="Transpt-assoc_nodulatn_dom_bac"/>
</dbReference>
<evidence type="ECO:0000313" key="4">
    <source>
        <dbReference type="Proteomes" id="UP000054869"/>
    </source>
</evidence>
<keyword evidence="3" id="KW-0449">Lipoprotein</keyword>
<evidence type="ECO:0000256" key="1">
    <source>
        <dbReference type="ARBA" id="ARBA00022729"/>
    </source>
</evidence>
<dbReference type="PANTHER" id="PTHR34606">
    <property type="entry name" value="BON DOMAIN-CONTAINING PROTEIN"/>
    <property type="match status" value="1"/>
</dbReference>
<dbReference type="PANTHER" id="PTHR34606:SF4">
    <property type="entry name" value="OUTER MEMBRANE LIPOPROTEIN DOLP"/>
    <property type="match status" value="1"/>
</dbReference>
<name>A0A0W0VFT7_9GAMM</name>
<dbReference type="Pfam" id="PF04972">
    <property type="entry name" value="BON"/>
    <property type="match status" value="2"/>
</dbReference>
<gene>
    <name evidence="3" type="ORF">Llan_2368</name>
</gene>
<dbReference type="eggNOG" id="COG2823">
    <property type="taxonomic scope" value="Bacteria"/>
</dbReference>
<dbReference type="EMBL" id="LNYI01000057">
    <property type="protein sequence ID" value="KTD18765.1"/>
    <property type="molecule type" value="Genomic_DNA"/>
</dbReference>
<dbReference type="PROSITE" id="PS50914">
    <property type="entry name" value="BON"/>
    <property type="match status" value="1"/>
</dbReference>
<feature type="domain" description="BON" evidence="2">
    <location>
        <begin position="49"/>
        <end position="119"/>
    </location>
</feature>
<dbReference type="InterPro" id="IPR007055">
    <property type="entry name" value="BON_dom"/>
</dbReference>
<sequence>MIKIGRMKKQGSMILALSISVMLLTGCLSNVWTGAMLVYDRHNVYKKVNDYQLSANAHHELFEDNLFEQEGCALEVAIFNGDILLAGHVPTLKLREEAIKRISKLSGYRRIFNQIDIRHDPSHNVEDTWITTKIRSKIFADSSIDPKIFKIVTADRIVYLMGDVTPEQGRRVIDIARNTSGVIRVVKLLQYYVLTNKDPHEHRSLYK</sequence>
<protein>
    <submittedName>
        <fullName evidence="3">Hemolysin, lipoprotein</fullName>
    </submittedName>
</protein>